<dbReference type="CDD" id="cd00082">
    <property type="entry name" value="HisKA"/>
    <property type="match status" value="1"/>
</dbReference>
<feature type="transmembrane region" description="Helical" evidence="12">
    <location>
        <begin position="12"/>
        <end position="32"/>
    </location>
</feature>
<evidence type="ECO:0000256" key="5">
    <source>
        <dbReference type="ARBA" id="ARBA00022679"/>
    </source>
</evidence>
<feature type="domain" description="Histidine kinase" evidence="13">
    <location>
        <begin position="218"/>
        <end position="425"/>
    </location>
</feature>
<dbReference type="GO" id="GO:0005524">
    <property type="term" value="F:ATP binding"/>
    <property type="evidence" value="ECO:0007669"/>
    <property type="project" value="UniProtKB-KW"/>
</dbReference>
<dbReference type="SMART" id="SM00387">
    <property type="entry name" value="HATPase_c"/>
    <property type="match status" value="1"/>
</dbReference>
<dbReference type="AlphaFoldDB" id="A0A243QBK5"/>
<dbReference type="STRING" id="417102.CA982_13390"/>
<dbReference type="Gene3D" id="3.30.565.10">
    <property type="entry name" value="Histidine kinase-like ATPase, C-terminal domain"/>
    <property type="match status" value="1"/>
</dbReference>
<evidence type="ECO:0000256" key="10">
    <source>
        <dbReference type="ARBA" id="ARBA00023136"/>
    </source>
</evidence>
<dbReference type="EMBL" id="NGFO01000014">
    <property type="protein sequence ID" value="OUC78216.1"/>
    <property type="molecule type" value="Genomic_DNA"/>
</dbReference>
<dbReference type="PROSITE" id="PS50109">
    <property type="entry name" value="HIS_KIN"/>
    <property type="match status" value="1"/>
</dbReference>
<proteinExistence type="predicted"/>
<dbReference type="EC" id="2.7.13.3" evidence="3"/>
<keyword evidence="16" id="KW-1185">Reference proteome</keyword>
<dbReference type="PANTHER" id="PTHR45436">
    <property type="entry name" value="SENSOR HISTIDINE KINASE YKOH"/>
    <property type="match status" value="1"/>
</dbReference>
<dbReference type="InterPro" id="IPR004358">
    <property type="entry name" value="Sig_transdc_His_kin-like_C"/>
</dbReference>
<dbReference type="Proteomes" id="UP000194632">
    <property type="component" value="Unassembled WGS sequence"/>
</dbReference>
<evidence type="ECO:0000256" key="7">
    <source>
        <dbReference type="ARBA" id="ARBA00022777"/>
    </source>
</evidence>
<evidence type="ECO:0000256" key="6">
    <source>
        <dbReference type="ARBA" id="ARBA00022692"/>
    </source>
</evidence>
<comment type="subcellular location">
    <subcellularLocation>
        <location evidence="2">Cell membrane</location>
    </subcellularLocation>
</comment>
<evidence type="ECO:0000256" key="3">
    <source>
        <dbReference type="ARBA" id="ARBA00012438"/>
    </source>
</evidence>
<protein>
    <recommendedName>
        <fullName evidence="3">histidine kinase</fullName>
        <ecNumber evidence="3">2.7.13.3</ecNumber>
    </recommendedName>
</protein>
<gene>
    <name evidence="15" type="ORF">CA982_13390</name>
</gene>
<dbReference type="InterPro" id="IPR003660">
    <property type="entry name" value="HAMP_dom"/>
</dbReference>
<reference evidence="15 16" key="1">
    <citation type="submission" date="2017-05" db="EMBL/GenBank/DDBJ databases">
        <title>Biotechnological potential of actinobacteria isolated from South African environments.</title>
        <authorList>
            <person name="Le Roes-Hill M."/>
            <person name="Prins A."/>
            <person name="Durrell K.A."/>
        </authorList>
    </citation>
    <scope>NUCLEOTIDE SEQUENCE [LARGE SCALE GENOMIC DNA]</scope>
    <source>
        <strain evidence="15">BS2</strain>
    </source>
</reference>
<keyword evidence="15" id="KW-0067">ATP-binding</keyword>
<evidence type="ECO:0000313" key="15">
    <source>
        <dbReference type="EMBL" id="OUC78216.1"/>
    </source>
</evidence>
<feature type="compositionally biased region" description="Basic and acidic residues" evidence="11">
    <location>
        <begin position="447"/>
        <end position="465"/>
    </location>
</feature>
<organism evidence="15 16">
    <name type="scientific">Gordonia lacunae</name>
    <dbReference type="NCBI Taxonomy" id="417102"/>
    <lineage>
        <taxon>Bacteria</taxon>
        <taxon>Bacillati</taxon>
        <taxon>Actinomycetota</taxon>
        <taxon>Actinomycetes</taxon>
        <taxon>Mycobacteriales</taxon>
        <taxon>Gordoniaceae</taxon>
        <taxon>Gordonia</taxon>
    </lineage>
</organism>
<dbReference type="Pfam" id="PF02518">
    <property type="entry name" value="HATPase_c"/>
    <property type="match status" value="1"/>
</dbReference>
<comment type="caution">
    <text evidence="15">The sequence shown here is derived from an EMBL/GenBank/DDBJ whole genome shotgun (WGS) entry which is preliminary data.</text>
</comment>
<keyword evidence="9" id="KW-0902">Two-component regulatory system</keyword>
<evidence type="ECO:0000256" key="8">
    <source>
        <dbReference type="ARBA" id="ARBA00022989"/>
    </source>
</evidence>
<dbReference type="SUPFAM" id="SSF55874">
    <property type="entry name" value="ATPase domain of HSP90 chaperone/DNA topoisomerase II/histidine kinase"/>
    <property type="match status" value="1"/>
</dbReference>
<keyword evidence="6 12" id="KW-0812">Transmembrane</keyword>
<feature type="domain" description="HAMP" evidence="14">
    <location>
        <begin position="158"/>
        <end position="210"/>
    </location>
</feature>
<dbReference type="InterPro" id="IPR005467">
    <property type="entry name" value="His_kinase_dom"/>
</dbReference>
<dbReference type="RefSeq" id="WP_086535815.1">
    <property type="nucleotide sequence ID" value="NZ_JBLKRZ010000008.1"/>
</dbReference>
<accession>A0A243QBK5</accession>
<dbReference type="InterPro" id="IPR003594">
    <property type="entry name" value="HATPase_dom"/>
</dbReference>
<dbReference type="GO" id="GO:0000155">
    <property type="term" value="F:phosphorelay sensor kinase activity"/>
    <property type="evidence" value="ECO:0007669"/>
    <property type="project" value="InterPro"/>
</dbReference>
<dbReference type="InterPro" id="IPR003661">
    <property type="entry name" value="HisK_dim/P_dom"/>
</dbReference>
<dbReference type="InterPro" id="IPR036097">
    <property type="entry name" value="HisK_dim/P_sf"/>
</dbReference>
<evidence type="ECO:0000256" key="2">
    <source>
        <dbReference type="ARBA" id="ARBA00004236"/>
    </source>
</evidence>
<evidence type="ECO:0000256" key="12">
    <source>
        <dbReference type="SAM" id="Phobius"/>
    </source>
</evidence>
<name>A0A243QBK5_9ACTN</name>
<evidence type="ECO:0000313" key="16">
    <source>
        <dbReference type="Proteomes" id="UP000194632"/>
    </source>
</evidence>
<comment type="catalytic activity">
    <reaction evidence="1">
        <text>ATP + protein L-histidine = ADP + protein N-phospho-L-histidine.</text>
        <dbReference type="EC" id="2.7.13.3"/>
    </reaction>
</comment>
<dbReference type="InterPro" id="IPR036890">
    <property type="entry name" value="HATPase_C_sf"/>
</dbReference>
<dbReference type="PANTHER" id="PTHR45436:SF5">
    <property type="entry name" value="SENSOR HISTIDINE KINASE TRCS"/>
    <property type="match status" value="1"/>
</dbReference>
<evidence type="ECO:0000259" key="13">
    <source>
        <dbReference type="PROSITE" id="PS50109"/>
    </source>
</evidence>
<keyword evidence="10 12" id="KW-0472">Membrane</keyword>
<dbReference type="SUPFAM" id="SSF47384">
    <property type="entry name" value="Homodimeric domain of signal transducing histidine kinase"/>
    <property type="match status" value="1"/>
</dbReference>
<dbReference type="OrthoDB" id="5499837at2"/>
<evidence type="ECO:0000256" key="11">
    <source>
        <dbReference type="SAM" id="MobiDB-lite"/>
    </source>
</evidence>
<dbReference type="Gene3D" id="1.10.287.130">
    <property type="match status" value="1"/>
</dbReference>
<evidence type="ECO:0000256" key="1">
    <source>
        <dbReference type="ARBA" id="ARBA00000085"/>
    </source>
</evidence>
<dbReference type="PRINTS" id="PR00344">
    <property type="entry name" value="BCTRLSENSOR"/>
</dbReference>
<feature type="region of interest" description="Disordered" evidence="11">
    <location>
        <begin position="431"/>
        <end position="465"/>
    </location>
</feature>
<keyword evidence="7" id="KW-0418">Kinase</keyword>
<evidence type="ECO:0000256" key="4">
    <source>
        <dbReference type="ARBA" id="ARBA00022553"/>
    </source>
</evidence>
<dbReference type="PROSITE" id="PS50885">
    <property type="entry name" value="HAMP"/>
    <property type="match status" value="1"/>
</dbReference>
<keyword evidence="8 12" id="KW-1133">Transmembrane helix</keyword>
<feature type="transmembrane region" description="Helical" evidence="12">
    <location>
        <begin position="132"/>
        <end position="155"/>
    </location>
</feature>
<evidence type="ECO:0000259" key="14">
    <source>
        <dbReference type="PROSITE" id="PS50885"/>
    </source>
</evidence>
<keyword evidence="4" id="KW-0597">Phosphoprotein</keyword>
<keyword evidence="5" id="KW-0808">Transferase</keyword>
<dbReference type="GO" id="GO:0005886">
    <property type="term" value="C:plasma membrane"/>
    <property type="evidence" value="ECO:0007669"/>
    <property type="project" value="UniProtKB-SubCell"/>
</dbReference>
<dbReference type="InterPro" id="IPR050428">
    <property type="entry name" value="TCS_sensor_his_kinase"/>
</dbReference>
<keyword evidence="15" id="KW-0547">Nucleotide-binding</keyword>
<sequence length="465" mass="50062">MRRRLLTTMIAVLLAVGGLLGIPLSVVAWWWVADNAHQDLDNRLKVIADQLIRQEGADGRIPPESLDREAFQLLLPPNGRLTVTFPDLTGTPQRTVVGAEIGGSRLSESIALGAAGTLTLSIPLDEVRNDQFTAASIVAIIVVASVIGGTLVAAVTAGRIVDPLTDLANRAATMGRGDFRTQWKMYGIAELDRVSRALADANAELALRLEREREVAGDASHQLRSRLTAIQLRLEELTLHDDPAVITEAEAALDQVERLSTELDDLVEASRADEPAPEFIDVSEMLTTLVGDFRHAFEARGRELVVAFDGVPHALTSNPGRLREAVSVLVDNALQHGRGTCRIHVGTLPAGDLVRITVADEGDGVADEIAVHIFRRGFSAGRRPGAGRSGVGLSLARALIESDGGRLELTVRRPPVFAIVVPARLVTGREHLGTDRGDSELADDIDEKTGRSPESGVRRDRVPHR</sequence>
<evidence type="ECO:0000256" key="9">
    <source>
        <dbReference type="ARBA" id="ARBA00023012"/>
    </source>
</evidence>